<sequence>MLLWLDRKEYKKIVMDYQQRTSLQDKVAIVTGASSGIGEAVARLLFQRGARVVLFARRTDKLQELAQKAVAEGYTEPLLVAGDVRNPEEVEGAVQKALERWGRLDIVIANAGFGYRAPLVDGDIQRWKEMLDTNVYGLLLTLKYGVAPLLKQGHGHVIVTSSIAGRSVNPGGSAYSASKYAVNAIAEGLRQEVAPQGVRVTNIAPGSVTTGFATVAGYSDEVRAALQRLQPLTSEDVANAMIYALEQPAHVDVSEMVVYPTRQVNQGAVTVNQQ</sequence>
<dbReference type="InterPro" id="IPR036291">
    <property type="entry name" value="NAD(P)-bd_dom_sf"/>
</dbReference>
<dbReference type="FunFam" id="3.40.50.720:FF:000047">
    <property type="entry name" value="NADP-dependent L-serine/L-allo-threonine dehydrogenase"/>
    <property type="match status" value="1"/>
</dbReference>
<dbReference type="PANTHER" id="PTHR43115">
    <property type="entry name" value="DEHYDROGENASE/REDUCTASE SDR FAMILY MEMBER 11"/>
    <property type="match status" value="1"/>
</dbReference>
<keyword evidence="2" id="KW-0560">Oxidoreductase</keyword>
<dbReference type="InterPro" id="IPR020904">
    <property type="entry name" value="Sc_DH/Rdtase_CS"/>
</dbReference>
<protein>
    <submittedName>
        <fullName evidence="5">NADP-dependent 3-hydroxy acid dehydrogenase YdfG</fullName>
    </submittedName>
</protein>
<comment type="similarity">
    <text evidence="1 3">Belongs to the short-chain dehydrogenases/reductases (SDR) family.</text>
</comment>
<dbReference type="Gene3D" id="3.40.50.720">
    <property type="entry name" value="NAD(P)-binding Rossmann-like Domain"/>
    <property type="match status" value="1"/>
</dbReference>
<evidence type="ECO:0000256" key="1">
    <source>
        <dbReference type="ARBA" id="ARBA00006484"/>
    </source>
</evidence>
<dbReference type="PRINTS" id="PR00080">
    <property type="entry name" value="SDRFAMILY"/>
</dbReference>
<keyword evidence="6" id="KW-1185">Reference proteome</keyword>
<accession>A0A326U4P4</accession>
<dbReference type="PANTHER" id="PTHR43115:SF4">
    <property type="entry name" value="DEHYDROGENASE_REDUCTASE SDR FAMILY MEMBER 11"/>
    <property type="match status" value="1"/>
</dbReference>
<dbReference type="Proteomes" id="UP000248806">
    <property type="component" value="Unassembled WGS sequence"/>
</dbReference>
<name>A0A326U4P4_THEHA</name>
<dbReference type="AlphaFoldDB" id="A0A326U4P4"/>
<evidence type="ECO:0000259" key="4">
    <source>
        <dbReference type="SMART" id="SM00822"/>
    </source>
</evidence>
<dbReference type="RefSeq" id="WP_218029618.1">
    <property type="nucleotide sequence ID" value="NZ_BIFX01000003.1"/>
</dbReference>
<dbReference type="PRINTS" id="PR00081">
    <property type="entry name" value="GDHRDH"/>
</dbReference>
<comment type="caution">
    <text evidence="5">The sequence shown here is derived from an EMBL/GenBank/DDBJ whole genome shotgun (WGS) entry which is preliminary data.</text>
</comment>
<evidence type="ECO:0000256" key="2">
    <source>
        <dbReference type="ARBA" id="ARBA00023002"/>
    </source>
</evidence>
<gene>
    <name evidence="5" type="ORF">EI42_03361</name>
</gene>
<dbReference type="GO" id="GO:0016616">
    <property type="term" value="F:oxidoreductase activity, acting on the CH-OH group of donors, NAD or NADP as acceptor"/>
    <property type="evidence" value="ECO:0007669"/>
    <property type="project" value="UniProtKB-ARBA"/>
</dbReference>
<dbReference type="InterPro" id="IPR057326">
    <property type="entry name" value="KR_dom"/>
</dbReference>
<feature type="domain" description="Ketoreductase" evidence="4">
    <location>
        <begin position="26"/>
        <end position="206"/>
    </location>
</feature>
<evidence type="ECO:0000313" key="6">
    <source>
        <dbReference type="Proteomes" id="UP000248806"/>
    </source>
</evidence>
<dbReference type="SUPFAM" id="SSF51735">
    <property type="entry name" value="NAD(P)-binding Rossmann-fold domains"/>
    <property type="match status" value="1"/>
</dbReference>
<dbReference type="EMBL" id="QKUF01000011">
    <property type="protein sequence ID" value="PZW27983.1"/>
    <property type="molecule type" value="Genomic_DNA"/>
</dbReference>
<dbReference type="SMART" id="SM00822">
    <property type="entry name" value="PKS_KR"/>
    <property type="match status" value="1"/>
</dbReference>
<organism evidence="5 6">
    <name type="scientific">Thermosporothrix hazakensis</name>
    <dbReference type="NCBI Taxonomy" id="644383"/>
    <lineage>
        <taxon>Bacteria</taxon>
        <taxon>Bacillati</taxon>
        <taxon>Chloroflexota</taxon>
        <taxon>Ktedonobacteria</taxon>
        <taxon>Ktedonobacterales</taxon>
        <taxon>Thermosporotrichaceae</taxon>
        <taxon>Thermosporothrix</taxon>
    </lineage>
</organism>
<dbReference type="InterPro" id="IPR002347">
    <property type="entry name" value="SDR_fam"/>
</dbReference>
<evidence type="ECO:0000256" key="3">
    <source>
        <dbReference type="RuleBase" id="RU000363"/>
    </source>
</evidence>
<proteinExistence type="inferred from homology"/>
<reference evidence="5 6" key="1">
    <citation type="submission" date="2018-06" db="EMBL/GenBank/DDBJ databases">
        <title>Genomic Encyclopedia of Archaeal and Bacterial Type Strains, Phase II (KMG-II): from individual species to whole genera.</title>
        <authorList>
            <person name="Goeker M."/>
        </authorList>
    </citation>
    <scope>NUCLEOTIDE SEQUENCE [LARGE SCALE GENOMIC DNA]</scope>
    <source>
        <strain evidence="5 6">ATCC BAA-1881</strain>
    </source>
</reference>
<evidence type="ECO:0000313" key="5">
    <source>
        <dbReference type="EMBL" id="PZW27983.1"/>
    </source>
</evidence>
<dbReference type="Pfam" id="PF00106">
    <property type="entry name" value="adh_short"/>
    <property type="match status" value="1"/>
</dbReference>
<dbReference type="PROSITE" id="PS00061">
    <property type="entry name" value="ADH_SHORT"/>
    <property type="match status" value="1"/>
</dbReference>